<feature type="compositionally biased region" description="Gly residues" evidence="1">
    <location>
        <begin position="94"/>
        <end position="106"/>
    </location>
</feature>
<gene>
    <name evidence="3" type="ORF">ACIB24_01295</name>
</gene>
<dbReference type="Proteomes" id="UP001612915">
    <property type="component" value="Unassembled WGS sequence"/>
</dbReference>
<reference evidence="3 4" key="1">
    <citation type="submission" date="2024-10" db="EMBL/GenBank/DDBJ databases">
        <title>The Natural Products Discovery Center: Release of the First 8490 Sequenced Strains for Exploring Actinobacteria Biosynthetic Diversity.</title>
        <authorList>
            <person name="Kalkreuter E."/>
            <person name="Kautsar S.A."/>
            <person name="Yang D."/>
            <person name="Bader C.D."/>
            <person name="Teijaro C.N."/>
            <person name="Fluegel L."/>
            <person name="Davis C.M."/>
            <person name="Simpson J.R."/>
            <person name="Lauterbach L."/>
            <person name="Steele A.D."/>
            <person name="Gui C."/>
            <person name="Meng S."/>
            <person name="Li G."/>
            <person name="Viehrig K."/>
            <person name="Ye F."/>
            <person name="Su P."/>
            <person name="Kiefer A.F."/>
            <person name="Nichols A."/>
            <person name="Cepeda A.J."/>
            <person name="Yan W."/>
            <person name="Fan B."/>
            <person name="Jiang Y."/>
            <person name="Adhikari A."/>
            <person name="Zheng C.-J."/>
            <person name="Schuster L."/>
            <person name="Cowan T.M."/>
            <person name="Smanski M.J."/>
            <person name="Chevrette M.G."/>
            <person name="De Carvalho L.P.S."/>
            <person name="Shen B."/>
        </authorList>
    </citation>
    <scope>NUCLEOTIDE SEQUENCE [LARGE SCALE GENOMIC DNA]</scope>
    <source>
        <strain evidence="3 4">NPDC049639</strain>
    </source>
</reference>
<comment type="caution">
    <text evidence="3">The sequence shown here is derived from an EMBL/GenBank/DDBJ whole genome shotgun (WGS) entry which is preliminary data.</text>
</comment>
<keyword evidence="2" id="KW-0472">Membrane</keyword>
<evidence type="ECO:0000256" key="2">
    <source>
        <dbReference type="SAM" id="Phobius"/>
    </source>
</evidence>
<feature type="transmembrane region" description="Helical" evidence="2">
    <location>
        <begin position="45"/>
        <end position="65"/>
    </location>
</feature>
<evidence type="ECO:0000313" key="4">
    <source>
        <dbReference type="Proteomes" id="UP001612915"/>
    </source>
</evidence>
<protein>
    <recommendedName>
        <fullName evidence="5">DUF5666 domain-containing protein</fullName>
    </recommendedName>
</protein>
<feature type="region of interest" description="Disordered" evidence="1">
    <location>
        <begin position="94"/>
        <end position="132"/>
    </location>
</feature>
<dbReference type="EMBL" id="JBITLV010000001">
    <property type="protein sequence ID" value="MFI7585693.1"/>
    <property type="molecule type" value="Genomic_DNA"/>
</dbReference>
<proteinExistence type="predicted"/>
<name>A0ABW8AHQ6_9ACTN</name>
<keyword evidence="2" id="KW-0812">Transmembrane</keyword>
<sequence>MTQQYEVHEVDHGRPVQPTYHEVEPIDPLDEELLAEEAKRRPGKLTLALAAGIVLVGAFAGGVLVQKHYGDSGSSALPGGANFANRAGVEGFPSGGFPGGGEGFPGGAAVTGTGGGTGAGTSTGGSSTSSTPAVVGTLTKVSGKSLTVKNFGGKYVKVAMTDDTTVTMPASLSKLVQGTTVSVVGTTGDDGTVKATAVTATK</sequence>
<evidence type="ECO:0000256" key="1">
    <source>
        <dbReference type="SAM" id="MobiDB-lite"/>
    </source>
</evidence>
<accession>A0ABW8AHQ6</accession>
<evidence type="ECO:0008006" key="5">
    <source>
        <dbReference type="Google" id="ProtNLM"/>
    </source>
</evidence>
<feature type="compositionally biased region" description="Gly residues" evidence="1">
    <location>
        <begin position="112"/>
        <end position="123"/>
    </location>
</feature>
<keyword evidence="2" id="KW-1133">Transmembrane helix</keyword>
<dbReference type="RefSeq" id="WP_398274019.1">
    <property type="nucleotide sequence ID" value="NZ_JBITLV010000001.1"/>
</dbReference>
<organism evidence="3 4">
    <name type="scientific">Spongisporangium articulatum</name>
    <dbReference type="NCBI Taxonomy" id="3362603"/>
    <lineage>
        <taxon>Bacteria</taxon>
        <taxon>Bacillati</taxon>
        <taxon>Actinomycetota</taxon>
        <taxon>Actinomycetes</taxon>
        <taxon>Kineosporiales</taxon>
        <taxon>Kineosporiaceae</taxon>
        <taxon>Spongisporangium</taxon>
    </lineage>
</organism>
<keyword evidence="4" id="KW-1185">Reference proteome</keyword>
<evidence type="ECO:0000313" key="3">
    <source>
        <dbReference type="EMBL" id="MFI7585693.1"/>
    </source>
</evidence>